<dbReference type="AlphaFoldDB" id="A0AA87R950"/>
<dbReference type="RefSeq" id="WP_146792240.1">
    <property type="nucleotide sequence ID" value="NZ_BJUU01000001.1"/>
</dbReference>
<dbReference type="InterPro" id="IPR035986">
    <property type="entry name" value="PKD_dom_sf"/>
</dbReference>
<keyword evidence="4" id="KW-1185">Reference proteome</keyword>
<dbReference type="Proteomes" id="UP000321749">
    <property type="component" value="Unassembled WGS sequence"/>
</dbReference>
<dbReference type="PROSITE" id="PS50093">
    <property type="entry name" value="PKD"/>
    <property type="match status" value="3"/>
</dbReference>
<sequence>MHSPSLRRPAAVAAATVAVLTLSLVAPTAASAAAPAAATLISPADGATTASVTPTLSVTATDPDGGSLDVRFEGRVAGATVPGDSEAEPFTFVVVPDTQNYSDGRQALLEQQLRWVRDSRAELGTAFVAQVGDLVGDWFIPRQWNNVSTAFEILDDAAVPNTVLPGNHDLDASSGDVAAYNTHFGPSRYAQAGWNTASTRYGGHLGQNQFGPDGIDRGNADSYALFSAGGRDFLLLNLEWEAPAYALEWADRVLDAHPDRTVIMATHSFLTVNGTRLTTPQRPGGTSPASLWQDFVRTHCQIRLVVAGHENQGDLGEARRTDDNACGQPVHQILSNYQARANGGDGWLRYYTFDPAENTMAATTYSPVLDRFETDASSAFTLPFELSTPQPAPFQPIATRTVGSGSTAQAEWTGLAPDEEYEWRAVVDDGTTSTPSGAWRLRTPAPPVQALASDAFSRTVANGWGTAEVGGAWSVSGGSSAFSVGGGRGVVTLAPSHTREARLPAVSARDVIVDVQVGTDVASVGGTASATVIGRLVGSSSYALSLRFQPGGVLVVYLLRDNIALDSAVSSWAPGQRFQARLSVTGTSPTQLAAKVWPQSAAEPTAWQLTASDSTAVLQTAGIVSVRSAVSSSSAVSTTRLSYDELRVTAPGAPPANAPPSAAFTTGGSGLTVTIDGRGSSDADGTITAYAWQLGDGSTATGPTASRTYAAAGSYTIRLTVTDDDGATATTTRVVTATAPPPENQAPTAAIAAPVVDGRSVQLDGSDSSDPDGTIAGYTWAFGDGQSGTGATPSHVFDADGTFTVRLTVTDDDGATGTVTRTVTVAATPPHNQSPTAQIATPEVEGRAVSLDGRGSSDADGTIVAYAWQFGDGQSGTGPTPSHVFDADGTYSVRLTVTDDDGATGTVTRTVTVAGPSPGGEVIAADDFERSVTNGWGTAGTGGGWSATGGSTAYSVSGGDGIVALRAGDTREARLNGVSTTSAEVSVRISTETAPAGGTTSATVIGRLVGSAAYSARLRLEPSGALRLYLLRDQTLLDSYQLPGAYLAGEEILLRLRVHGTAPTTLAARIWRAGTTEPSAWQVQATDGTAALQHAGSLTLHSYISGASTVPVTRVHYDDYRVTTGG</sequence>
<feature type="signal peptide" evidence="1">
    <location>
        <begin position="1"/>
        <end position="32"/>
    </location>
</feature>
<comment type="caution">
    <text evidence="3">The sequence shown here is derived from an EMBL/GenBank/DDBJ whole genome shotgun (WGS) entry which is preliminary data.</text>
</comment>
<dbReference type="InterPro" id="IPR051918">
    <property type="entry name" value="STPP_CPPED1"/>
</dbReference>
<dbReference type="CDD" id="cd00146">
    <property type="entry name" value="PKD"/>
    <property type="match status" value="3"/>
</dbReference>
<feature type="domain" description="PKD" evidence="2">
    <location>
        <begin position="856"/>
        <end position="913"/>
    </location>
</feature>
<evidence type="ECO:0000313" key="4">
    <source>
        <dbReference type="Proteomes" id="UP000321749"/>
    </source>
</evidence>
<feature type="chain" id="PRO_5041666804" description="PKD domain-containing protein" evidence="1">
    <location>
        <begin position="33"/>
        <end position="1126"/>
    </location>
</feature>
<dbReference type="PANTHER" id="PTHR43143">
    <property type="entry name" value="METALLOPHOSPHOESTERASE, CALCINEURIN SUPERFAMILY"/>
    <property type="match status" value="1"/>
</dbReference>
<dbReference type="Pfam" id="PF18911">
    <property type="entry name" value="PKD_4"/>
    <property type="match status" value="3"/>
</dbReference>
<dbReference type="SUPFAM" id="SSF49299">
    <property type="entry name" value="PKD domain"/>
    <property type="match status" value="3"/>
</dbReference>
<organism evidence="3 4">
    <name type="scientific">Agrococcus baldri</name>
    <dbReference type="NCBI Taxonomy" id="153730"/>
    <lineage>
        <taxon>Bacteria</taxon>
        <taxon>Bacillati</taxon>
        <taxon>Actinomycetota</taxon>
        <taxon>Actinomycetes</taxon>
        <taxon>Micrococcales</taxon>
        <taxon>Microbacteriaceae</taxon>
        <taxon>Agrococcus</taxon>
    </lineage>
</organism>
<feature type="domain" description="PKD" evidence="2">
    <location>
        <begin position="744"/>
        <end position="825"/>
    </location>
</feature>
<evidence type="ECO:0000313" key="3">
    <source>
        <dbReference type="EMBL" id="GEK78845.1"/>
    </source>
</evidence>
<dbReference type="InterPro" id="IPR022409">
    <property type="entry name" value="PKD/Chitinase_dom"/>
</dbReference>
<dbReference type="Gene3D" id="2.60.40.10">
    <property type="entry name" value="Immunoglobulins"/>
    <property type="match status" value="3"/>
</dbReference>
<evidence type="ECO:0000256" key="1">
    <source>
        <dbReference type="SAM" id="SignalP"/>
    </source>
</evidence>
<dbReference type="InterPro" id="IPR029052">
    <property type="entry name" value="Metallo-depent_PP-like"/>
</dbReference>
<reference evidence="3 4" key="1">
    <citation type="submission" date="2019-07" db="EMBL/GenBank/DDBJ databases">
        <title>Whole genome shotgun sequence of Agrococcus baldri NBRC 103055.</title>
        <authorList>
            <person name="Hosoyama A."/>
            <person name="Uohara A."/>
            <person name="Ohji S."/>
            <person name="Ichikawa N."/>
        </authorList>
    </citation>
    <scope>NUCLEOTIDE SEQUENCE [LARGE SCALE GENOMIC DNA]</scope>
    <source>
        <strain evidence="3 4">NBRC 103055</strain>
    </source>
</reference>
<dbReference type="GO" id="GO:0005975">
    <property type="term" value="P:carbohydrate metabolic process"/>
    <property type="evidence" value="ECO:0007669"/>
    <property type="project" value="UniProtKB-ARBA"/>
</dbReference>
<proteinExistence type="predicted"/>
<feature type="domain" description="PKD" evidence="2">
    <location>
        <begin position="656"/>
        <end position="738"/>
    </location>
</feature>
<dbReference type="InterPro" id="IPR004843">
    <property type="entry name" value="Calcineurin-like_PHP"/>
</dbReference>
<dbReference type="SUPFAM" id="SSF56300">
    <property type="entry name" value="Metallo-dependent phosphatases"/>
    <property type="match status" value="1"/>
</dbReference>
<dbReference type="SMART" id="SM00089">
    <property type="entry name" value="PKD"/>
    <property type="match status" value="3"/>
</dbReference>
<gene>
    <name evidence="3" type="ORF">ABA31_01960</name>
</gene>
<accession>A0AA87R950</accession>
<keyword evidence="1" id="KW-0732">Signal</keyword>
<protein>
    <recommendedName>
        <fullName evidence="2">PKD domain-containing protein</fullName>
    </recommendedName>
</protein>
<evidence type="ECO:0000259" key="2">
    <source>
        <dbReference type="PROSITE" id="PS50093"/>
    </source>
</evidence>
<dbReference type="InterPro" id="IPR000601">
    <property type="entry name" value="PKD_dom"/>
</dbReference>
<name>A0AA87R950_9MICO</name>
<dbReference type="GO" id="GO:0016787">
    <property type="term" value="F:hydrolase activity"/>
    <property type="evidence" value="ECO:0007669"/>
    <property type="project" value="InterPro"/>
</dbReference>
<dbReference type="Gene3D" id="3.60.21.10">
    <property type="match status" value="1"/>
</dbReference>
<dbReference type="InterPro" id="IPR013783">
    <property type="entry name" value="Ig-like_fold"/>
</dbReference>
<dbReference type="PANTHER" id="PTHR43143:SF5">
    <property type="entry name" value="SECRETED PROTEIN"/>
    <property type="match status" value="1"/>
</dbReference>
<dbReference type="Pfam" id="PF00149">
    <property type="entry name" value="Metallophos"/>
    <property type="match status" value="1"/>
</dbReference>
<dbReference type="EMBL" id="BJUU01000001">
    <property type="protein sequence ID" value="GEK78845.1"/>
    <property type="molecule type" value="Genomic_DNA"/>
</dbReference>